<accession>A0A0A9ST58</accession>
<name>A0A0A9ST58_ARUDO</name>
<dbReference type="EMBL" id="GBRH01228772">
    <property type="protein sequence ID" value="JAD69123.1"/>
    <property type="molecule type" value="Transcribed_RNA"/>
</dbReference>
<sequence length="28" mass="3101">MISAMKYSFVEADLLSVAYSPTLFSKSN</sequence>
<evidence type="ECO:0000313" key="1">
    <source>
        <dbReference type="EMBL" id="JAD69123.1"/>
    </source>
</evidence>
<dbReference type="AlphaFoldDB" id="A0A0A9ST58"/>
<reference evidence="1" key="2">
    <citation type="journal article" date="2015" name="Data Brief">
        <title>Shoot transcriptome of the giant reed, Arundo donax.</title>
        <authorList>
            <person name="Barrero R.A."/>
            <person name="Guerrero F.D."/>
            <person name="Moolhuijzen P."/>
            <person name="Goolsby J.A."/>
            <person name="Tidwell J."/>
            <person name="Bellgard S.E."/>
            <person name="Bellgard M.I."/>
        </authorList>
    </citation>
    <scope>NUCLEOTIDE SEQUENCE</scope>
    <source>
        <tissue evidence="1">Shoot tissue taken approximately 20 cm above the soil surface</tissue>
    </source>
</reference>
<proteinExistence type="predicted"/>
<protein>
    <submittedName>
        <fullName evidence="1">Uncharacterized protein</fullName>
    </submittedName>
</protein>
<organism evidence="1">
    <name type="scientific">Arundo donax</name>
    <name type="common">Giant reed</name>
    <name type="synonym">Donax arundinaceus</name>
    <dbReference type="NCBI Taxonomy" id="35708"/>
    <lineage>
        <taxon>Eukaryota</taxon>
        <taxon>Viridiplantae</taxon>
        <taxon>Streptophyta</taxon>
        <taxon>Embryophyta</taxon>
        <taxon>Tracheophyta</taxon>
        <taxon>Spermatophyta</taxon>
        <taxon>Magnoliopsida</taxon>
        <taxon>Liliopsida</taxon>
        <taxon>Poales</taxon>
        <taxon>Poaceae</taxon>
        <taxon>PACMAD clade</taxon>
        <taxon>Arundinoideae</taxon>
        <taxon>Arundineae</taxon>
        <taxon>Arundo</taxon>
    </lineage>
</organism>
<reference evidence="1" key="1">
    <citation type="submission" date="2014-09" db="EMBL/GenBank/DDBJ databases">
        <authorList>
            <person name="Magalhaes I.L.F."/>
            <person name="Oliveira U."/>
            <person name="Santos F.R."/>
            <person name="Vidigal T.H.D.A."/>
            <person name="Brescovit A.D."/>
            <person name="Santos A.J."/>
        </authorList>
    </citation>
    <scope>NUCLEOTIDE SEQUENCE</scope>
    <source>
        <tissue evidence="1">Shoot tissue taken approximately 20 cm above the soil surface</tissue>
    </source>
</reference>